<sequence length="593" mass="64414">MPDRCAATRMQLVDSVRRVHDAALPDPNCPCDESGRIRASPQAARRDAHRGRIAGRASHLPVPYAPLRLPPVRSTFVSFMSALPNSDRPGSSENPPKLHRALKARHLTMIAIGGSIGTGLFVASGASISQAGPGGAMIAYMLIGLMVYFLMTSLGEMAAFMPVSGSFATYGAKYVDEGFGFALGWNYWYNWAVTIAVELVAAQLVMHYWFPDVPGVWWSAAFLGVMFLLNALTVRGFGEAEYWFALIKVVTVVAFIGVGLLMIFGILKGAPHGGWSNLTIGDAPFAGGLPAMMGVAMIAGFSFQGTELIGVAAGESENPRTTIPRAVRQVFWRILLFYVLAIFVIGVLIPYTDPNLLKTDVTDIGVSPFTLVFRHAGLAFAAGVMNAVILTAVLSAGNSGMYASTRMLYNLATEGRAPKLFAKLSPGGVPRNALYATTAVGALCFFTSLYGDKTVYMWLLNTSGMTGFIAWLGIAVSHYRFRKGYVKQGYRVDQLPYESKWFPFGPLFAFVLCIVIALGQDYQAFLANRIDWAGVVATYVGIPLFLVVWLGYRLVKKSRFVRYEDMEIAPWVAANRDGPRGAQAQPVSQHETA</sequence>
<feature type="transmembrane region" description="Helical" evidence="7">
    <location>
        <begin position="330"/>
        <end position="352"/>
    </location>
</feature>
<feature type="transmembrane region" description="Helical" evidence="7">
    <location>
        <begin position="372"/>
        <end position="397"/>
    </location>
</feature>
<dbReference type="AlphaFoldDB" id="B9BKM9"/>
<feature type="transmembrane region" description="Helical" evidence="7">
    <location>
        <begin position="456"/>
        <end position="481"/>
    </location>
</feature>
<feature type="transmembrane region" description="Helical" evidence="7">
    <location>
        <begin position="287"/>
        <end position="309"/>
    </location>
</feature>
<dbReference type="EMBL" id="ACFC01000002">
    <property type="protein sequence ID" value="EEE08496.1"/>
    <property type="molecule type" value="Genomic_DNA"/>
</dbReference>
<keyword evidence="3 7" id="KW-0812">Transmembrane</keyword>
<comment type="subcellular location">
    <subcellularLocation>
        <location evidence="1">Membrane</location>
        <topology evidence="1">Multi-pass membrane protein</topology>
    </subcellularLocation>
</comment>
<dbReference type="FunFam" id="1.20.1740.10:FF:000001">
    <property type="entry name" value="Amino acid permease"/>
    <property type="match status" value="1"/>
</dbReference>
<feature type="transmembrane region" description="Helical" evidence="7">
    <location>
        <begin position="501"/>
        <end position="520"/>
    </location>
</feature>
<gene>
    <name evidence="9" type="ORF">BURMUCGD2_5637</name>
</gene>
<dbReference type="Pfam" id="PF00324">
    <property type="entry name" value="AA_permease"/>
    <property type="match status" value="1"/>
</dbReference>
<dbReference type="PANTHER" id="PTHR43341">
    <property type="entry name" value="AMINO ACID PERMEASE"/>
    <property type="match status" value="1"/>
</dbReference>
<evidence type="ECO:0000313" key="10">
    <source>
        <dbReference type="Proteomes" id="UP000004535"/>
    </source>
</evidence>
<keyword evidence="6 7" id="KW-0472">Membrane</keyword>
<evidence type="ECO:0000313" key="9">
    <source>
        <dbReference type="EMBL" id="EEE08496.1"/>
    </source>
</evidence>
<evidence type="ECO:0000256" key="2">
    <source>
        <dbReference type="ARBA" id="ARBA00022448"/>
    </source>
</evidence>
<proteinExistence type="predicted"/>
<feature type="transmembrane region" description="Helical" evidence="7">
    <location>
        <begin position="188"/>
        <end position="210"/>
    </location>
</feature>
<dbReference type="InterPro" id="IPR050524">
    <property type="entry name" value="APC_YAT"/>
</dbReference>
<feature type="transmembrane region" description="Helical" evidence="7">
    <location>
        <begin position="433"/>
        <end position="450"/>
    </location>
</feature>
<organism evidence="9 10">
    <name type="scientific">Burkholderia multivorans CGD2</name>
    <dbReference type="NCBI Taxonomy" id="513052"/>
    <lineage>
        <taxon>Bacteria</taxon>
        <taxon>Pseudomonadati</taxon>
        <taxon>Pseudomonadota</taxon>
        <taxon>Betaproteobacteria</taxon>
        <taxon>Burkholderiales</taxon>
        <taxon>Burkholderiaceae</taxon>
        <taxon>Burkholderia</taxon>
        <taxon>Burkholderia cepacia complex</taxon>
    </lineage>
</organism>
<feature type="transmembrane region" description="Helical" evidence="7">
    <location>
        <begin position="532"/>
        <end position="552"/>
    </location>
</feature>
<evidence type="ECO:0000256" key="3">
    <source>
        <dbReference type="ARBA" id="ARBA00022692"/>
    </source>
</evidence>
<dbReference type="PANTHER" id="PTHR43341:SF1">
    <property type="entry name" value="GENERAL AMINO-ACID PERMEASE GAP1"/>
    <property type="match status" value="1"/>
</dbReference>
<dbReference type="PROSITE" id="PS00218">
    <property type="entry name" value="AMINO_ACID_PERMEASE_1"/>
    <property type="match status" value="1"/>
</dbReference>
<keyword evidence="4" id="KW-0029">Amino-acid transport</keyword>
<feature type="transmembrane region" description="Helical" evidence="7">
    <location>
        <begin position="107"/>
        <end position="128"/>
    </location>
</feature>
<dbReference type="NCBIfam" id="NF008094">
    <property type="entry name" value="PRK10836.1"/>
    <property type="match status" value="1"/>
</dbReference>
<dbReference type="InterPro" id="IPR004840">
    <property type="entry name" value="Amino_acid_permease_CS"/>
</dbReference>
<evidence type="ECO:0000256" key="5">
    <source>
        <dbReference type="ARBA" id="ARBA00022989"/>
    </source>
</evidence>
<dbReference type="Gene3D" id="1.20.1740.10">
    <property type="entry name" value="Amino acid/polyamine transporter I"/>
    <property type="match status" value="1"/>
</dbReference>
<dbReference type="Proteomes" id="UP000004535">
    <property type="component" value="Unassembled WGS sequence"/>
</dbReference>
<name>B9BKM9_9BURK</name>
<reference evidence="9 10" key="1">
    <citation type="journal article" date="2012" name="J. Bacteriol.">
        <title>Draft Genome Sequence Determination for Cystic Fibrosis and Chronic Granulomatous Disease Burkholderia multivorans Isolates.</title>
        <authorList>
            <person name="Varga J.J."/>
            <person name="Losada L."/>
            <person name="Zelazny A.M."/>
            <person name="Brinkac L."/>
            <person name="Harkins D."/>
            <person name="Radune D."/>
            <person name="Hostetler J."/>
            <person name="Sampaio E.P."/>
            <person name="Ronning C.M."/>
            <person name="Nierman W.C."/>
            <person name="Greenberg D.E."/>
            <person name="Holland S.M."/>
            <person name="Goldberg J.B."/>
        </authorList>
    </citation>
    <scope>NUCLEOTIDE SEQUENCE [LARGE SCALE GENOMIC DNA]</scope>
    <source>
        <strain evidence="9 10">CGD2</strain>
    </source>
</reference>
<evidence type="ECO:0000259" key="8">
    <source>
        <dbReference type="Pfam" id="PF00324"/>
    </source>
</evidence>
<evidence type="ECO:0000256" key="1">
    <source>
        <dbReference type="ARBA" id="ARBA00004141"/>
    </source>
</evidence>
<evidence type="ECO:0000256" key="7">
    <source>
        <dbReference type="SAM" id="Phobius"/>
    </source>
</evidence>
<dbReference type="GO" id="GO:0016020">
    <property type="term" value="C:membrane"/>
    <property type="evidence" value="ECO:0007669"/>
    <property type="project" value="UniProtKB-SubCell"/>
</dbReference>
<feature type="transmembrane region" description="Helical" evidence="7">
    <location>
        <begin position="246"/>
        <end position="267"/>
    </location>
</feature>
<protein>
    <submittedName>
        <fullName evidence="9">Lysine-specific permease</fullName>
    </submittedName>
</protein>
<feature type="transmembrane region" description="Helical" evidence="7">
    <location>
        <begin position="216"/>
        <end position="234"/>
    </location>
</feature>
<dbReference type="InterPro" id="IPR004841">
    <property type="entry name" value="AA-permease/SLC12A_dom"/>
</dbReference>
<dbReference type="GO" id="GO:0015171">
    <property type="term" value="F:amino acid transmembrane transporter activity"/>
    <property type="evidence" value="ECO:0007669"/>
    <property type="project" value="TreeGrafter"/>
</dbReference>
<keyword evidence="2" id="KW-0813">Transport</keyword>
<feature type="transmembrane region" description="Helical" evidence="7">
    <location>
        <begin position="134"/>
        <end position="151"/>
    </location>
</feature>
<keyword evidence="5 7" id="KW-1133">Transmembrane helix</keyword>
<evidence type="ECO:0000256" key="6">
    <source>
        <dbReference type="ARBA" id="ARBA00023136"/>
    </source>
</evidence>
<comment type="caution">
    <text evidence="9">The sequence shown here is derived from an EMBL/GenBank/DDBJ whole genome shotgun (WGS) entry which is preliminary data.</text>
</comment>
<accession>B9BKM9</accession>
<evidence type="ECO:0000256" key="4">
    <source>
        <dbReference type="ARBA" id="ARBA00022970"/>
    </source>
</evidence>
<feature type="domain" description="Amino acid permease/ SLC12A" evidence="8">
    <location>
        <begin position="106"/>
        <end position="560"/>
    </location>
</feature>